<sequence length="125" mass="14108">MIDLDADETTTMVDVRAEKLLNRLREGSGIRIKLGILDVVTKFARTVTMLFIWCLIASTGLFAPSCRICFIKVCTLKNANAAPMFLFEAMPTDGFCLQAMAAVFAFSWLYFEFAPDDRIYKQPAY</sequence>
<dbReference type="AlphaFoldDB" id="A0AA38U5X9"/>
<reference evidence="2" key="1">
    <citation type="submission" date="2023-03" db="EMBL/GenBank/DDBJ databases">
        <title>Chromosome-scale reference genome and RAD-based genetic map of yellow starthistle (Centaurea solstitialis) reveal putative structural variation and QTLs associated with invader traits.</title>
        <authorList>
            <person name="Reatini B."/>
            <person name="Cang F.A."/>
            <person name="Jiang Q."/>
            <person name="Mckibben M.T.W."/>
            <person name="Barker M.S."/>
            <person name="Rieseberg L.H."/>
            <person name="Dlugosch K.M."/>
        </authorList>
    </citation>
    <scope>NUCLEOTIDE SEQUENCE</scope>
    <source>
        <strain evidence="2">CAN-66</strain>
        <tissue evidence="2">Leaf</tissue>
    </source>
</reference>
<organism evidence="2 3">
    <name type="scientific">Centaurea solstitialis</name>
    <name type="common">yellow star-thistle</name>
    <dbReference type="NCBI Taxonomy" id="347529"/>
    <lineage>
        <taxon>Eukaryota</taxon>
        <taxon>Viridiplantae</taxon>
        <taxon>Streptophyta</taxon>
        <taxon>Embryophyta</taxon>
        <taxon>Tracheophyta</taxon>
        <taxon>Spermatophyta</taxon>
        <taxon>Magnoliopsida</taxon>
        <taxon>eudicotyledons</taxon>
        <taxon>Gunneridae</taxon>
        <taxon>Pentapetalae</taxon>
        <taxon>asterids</taxon>
        <taxon>campanulids</taxon>
        <taxon>Asterales</taxon>
        <taxon>Asteraceae</taxon>
        <taxon>Carduoideae</taxon>
        <taxon>Cardueae</taxon>
        <taxon>Centaureinae</taxon>
        <taxon>Centaurea</taxon>
    </lineage>
</organism>
<evidence type="ECO:0000313" key="3">
    <source>
        <dbReference type="Proteomes" id="UP001172457"/>
    </source>
</evidence>
<gene>
    <name evidence="2" type="ORF">OSB04_008872</name>
</gene>
<feature type="transmembrane region" description="Helical" evidence="1">
    <location>
        <begin position="50"/>
        <end position="73"/>
    </location>
</feature>
<keyword evidence="1" id="KW-0472">Membrane</keyword>
<keyword evidence="3" id="KW-1185">Reference proteome</keyword>
<keyword evidence="1" id="KW-1133">Transmembrane helix</keyword>
<evidence type="ECO:0000256" key="1">
    <source>
        <dbReference type="SAM" id="Phobius"/>
    </source>
</evidence>
<keyword evidence="1" id="KW-0812">Transmembrane</keyword>
<dbReference type="Proteomes" id="UP001172457">
    <property type="component" value="Chromosome 2"/>
</dbReference>
<feature type="transmembrane region" description="Helical" evidence="1">
    <location>
        <begin position="94"/>
        <end position="111"/>
    </location>
</feature>
<name>A0AA38U5X9_9ASTR</name>
<dbReference type="EMBL" id="JARYMX010000002">
    <property type="protein sequence ID" value="KAJ9563712.1"/>
    <property type="molecule type" value="Genomic_DNA"/>
</dbReference>
<evidence type="ECO:0000313" key="2">
    <source>
        <dbReference type="EMBL" id="KAJ9563712.1"/>
    </source>
</evidence>
<accession>A0AA38U5X9</accession>
<proteinExistence type="predicted"/>
<protein>
    <submittedName>
        <fullName evidence="2">Uncharacterized protein</fullName>
    </submittedName>
</protein>
<comment type="caution">
    <text evidence="2">The sequence shown here is derived from an EMBL/GenBank/DDBJ whole genome shotgun (WGS) entry which is preliminary data.</text>
</comment>